<accession>A0A016V0M5</accession>
<dbReference type="Proteomes" id="UP000024635">
    <property type="component" value="Unassembled WGS sequence"/>
</dbReference>
<protein>
    <submittedName>
        <fullName evidence="1">Uncharacterized protein</fullName>
    </submittedName>
</protein>
<proteinExistence type="predicted"/>
<organism evidence="1 2">
    <name type="scientific">Ancylostoma ceylanicum</name>
    <dbReference type="NCBI Taxonomy" id="53326"/>
    <lineage>
        <taxon>Eukaryota</taxon>
        <taxon>Metazoa</taxon>
        <taxon>Ecdysozoa</taxon>
        <taxon>Nematoda</taxon>
        <taxon>Chromadorea</taxon>
        <taxon>Rhabditida</taxon>
        <taxon>Rhabditina</taxon>
        <taxon>Rhabditomorpha</taxon>
        <taxon>Strongyloidea</taxon>
        <taxon>Ancylostomatidae</taxon>
        <taxon>Ancylostomatinae</taxon>
        <taxon>Ancylostoma</taxon>
    </lineage>
</organism>
<dbReference type="OrthoDB" id="5865277at2759"/>
<dbReference type="EMBL" id="JARK01001356">
    <property type="protein sequence ID" value="EYC20985.1"/>
    <property type="molecule type" value="Genomic_DNA"/>
</dbReference>
<gene>
    <name evidence="1" type="primary">Acey_s0020.g169</name>
    <name evidence="1" type="ORF">Y032_0020g169</name>
</gene>
<sequence>MEPSQQPQMRKMQAYTMQQRPNLRLDAMLDKKPMVQTPQTFAASTSRAMNSKGARNRTISESAVIHGKHAASTPLVFDQEVAVVGNKLVHLPPQEQPQAKIWA</sequence>
<evidence type="ECO:0000313" key="2">
    <source>
        <dbReference type="Proteomes" id="UP000024635"/>
    </source>
</evidence>
<comment type="caution">
    <text evidence="1">The sequence shown here is derived from an EMBL/GenBank/DDBJ whole genome shotgun (WGS) entry which is preliminary data.</text>
</comment>
<name>A0A016V0M5_9BILA</name>
<reference evidence="2" key="1">
    <citation type="journal article" date="2015" name="Nat. Genet.">
        <title>The genome and transcriptome of the zoonotic hookworm Ancylostoma ceylanicum identify infection-specific gene families.</title>
        <authorList>
            <person name="Schwarz E.M."/>
            <person name="Hu Y."/>
            <person name="Antoshechkin I."/>
            <person name="Miller M.M."/>
            <person name="Sternberg P.W."/>
            <person name="Aroian R.V."/>
        </authorList>
    </citation>
    <scope>NUCLEOTIDE SEQUENCE</scope>
    <source>
        <strain evidence="2">HY135</strain>
    </source>
</reference>
<evidence type="ECO:0000313" key="1">
    <source>
        <dbReference type="EMBL" id="EYC20985.1"/>
    </source>
</evidence>
<keyword evidence="2" id="KW-1185">Reference proteome</keyword>
<dbReference type="AlphaFoldDB" id="A0A016V0M5"/>